<sequence length="263" mass="27044">MTIGLEGLQNFRDVGGMPLTDGGTVRSAVLYRSEGLSALTDAGVAALSASPIGVIADFRTPMEQRTAPDRLPADRVLRVVELSVLEGALTGAAKAAASDGSSTPDAAMIEQAIRQLPALGGLYESMLEHGAPAFAEAARLVAASSDDSPTAVLVHCTAGKDRTGVSIALLLDAVGVDRDAIIADYAASERNLAGPWAERMLAGIAQMGAPLTPEIRTLVTGTPRAAIEQAFAWLDAHGGAAAYLQSGGLTDDELATLRARLRA</sequence>
<dbReference type="OrthoDB" id="1188001at2"/>
<dbReference type="SUPFAM" id="SSF52799">
    <property type="entry name" value="(Phosphotyrosine protein) phosphatases II"/>
    <property type="match status" value="1"/>
</dbReference>
<dbReference type="EMBL" id="JYIZ01000057">
    <property type="protein sequence ID" value="KJL37442.1"/>
    <property type="molecule type" value="Genomic_DNA"/>
</dbReference>
<dbReference type="Pfam" id="PF13350">
    <property type="entry name" value="Y_phosphatase3"/>
    <property type="match status" value="1"/>
</dbReference>
<keyword evidence="3" id="KW-1185">Reference proteome</keyword>
<dbReference type="STRING" id="92835.RS81_03196"/>
<name>A0A0M2GVB1_9MICO</name>
<evidence type="ECO:0000313" key="2">
    <source>
        <dbReference type="EMBL" id="KJL37442.1"/>
    </source>
</evidence>
<accession>A0A0M2GVB1</accession>
<dbReference type="PROSITE" id="PS50056">
    <property type="entry name" value="TYR_PHOSPHATASE_2"/>
    <property type="match status" value="1"/>
</dbReference>
<dbReference type="AlphaFoldDB" id="A0A0M2GVB1"/>
<dbReference type="Gene3D" id="3.90.190.10">
    <property type="entry name" value="Protein tyrosine phosphatase superfamily"/>
    <property type="match status" value="1"/>
</dbReference>
<proteinExistence type="predicted"/>
<dbReference type="InterPro" id="IPR026893">
    <property type="entry name" value="Tyr/Ser_Pase_IphP-type"/>
</dbReference>
<dbReference type="EC" id="3.1.3.48" evidence="2"/>
<evidence type="ECO:0000259" key="1">
    <source>
        <dbReference type="PROSITE" id="PS50056"/>
    </source>
</evidence>
<gene>
    <name evidence="2" type="primary">iphP_3</name>
    <name evidence="2" type="ORF">RS81_03196</name>
</gene>
<dbReference type="PROSITE" id="PS00383">
    <property type="entry name" value="TYR_PHOSPHATASE_1"/>
    <property type="match status" value="1"/>
</dbReference>
<organism evidence="2 3">
    <name type="scientific">Microbacterium terrae</name>
    <dbReference type="NCBI Taxonomy" id="69369"/>
    <lineage>
        <taxon>Bacteria</taxon>
        <taxon>Bacillati</taxon>
        <taxon>Actinomycetota</taxon>
        <taxon>Actinomycetes</taxon>
        <taxon>Micrococcales</taxon>
        <taxon>Microbacteriaceae</taxon>
        <taxon>Microbacterium</taxon>
    </lineage>
</organism>
<dbReference type="InterPro" id="IPR000387">
    <property type="entry name" value="Tyr_Pase_dom"/>
</dbReference>
<evidence type="ECO:0000313" key="3">
    <source>
        <dbReference type="Proteomes" id="UP000033956"/>
    </source>
</evidence>
<feature type="domain" description="Tyrosine specific protein phosphatases" evidence="1">
    <location>
        <begin position="132"/>
        <end position="171"/>
    </location>
</feature>
<dbReference type="InterPro" id="IPR016130">
    <property type="entry name" value="Tyr_Pase_AS"/>
</dbReference>
<dbReference type="PATRIC" id="fig|92835.4.peg.3225"/>
<dbReference type="Proteomes" id="UP000033956">
    <property type="component" value="Unassembled WGS sequence"/>
</dbReference>
<keyword evidence="2" id="KW-0378">Hydrolase</keyword>
<comment type="caution">
    <text evidence="2">The sequence shown here is derived from an EMBL/GenBank/DDBJ whole genome shotgun (WGS) entry which is preliminary data.</text>
</comment>
<protein>
    <submittedName>
        <fullName evidence="2">Tyrosine-protein phosphatase</fullName>
        <ecNumber evidence="2">3.1.3.48</ecNumber>
    </submittedName>
</protein>
<reference evidence="2 3" key="1">
    <citation type="submission" date="2015-02" db="EMBL/GenBank/DDBJ databases">
        <title>Draft genome sequences of ten Microbacterium spp. with emphasis on heavy metal contaminated environments.</title>
        <authorList>
            <person name="Corretto E."/>
        </authorList>
    </citation>
    <scope>NUCLEOTIDE SEQUENCE [LARGE SCALE GENOMIC DNA]</scope>
    <source>
        <strain evidence="2 3">DSM 12510</strain>
    </source>
</reference>
<dbReference type="RefSeq" id="WP_052682620.1">
    <property type="nucleotide sequence ID" value="NZ_BAAAUP010000002.1"/>
</dbReference>
<dbReference type="InterPro" id="IPR029021">
    <property type="entry name" value="Prot-tyrosine_phosphatase-like"/>
</dbReference>
<dbReference type="GO" id="GO:0004725">
    <property type="term" value="F:protein tyrosine phosphatase activity"/>
    <property type="evidence" value="ECO:0007669"/>
    <property type="project" value="UniProtKB-EC"/>
</dbReference>